<organism evidence="9 10">
    <name type="scientific">Nonomuraea angiospora</name>
    <dbReference type="NCBI Taxonomy" id="46172"/>
    <lineage>
        <taxon>Bacteria</taxon>
        <taxon>Bacillati</taxon>
        <taxon>Actinomycetota</taxon>
        <taxon>Actinomycetes</taxon>
        <taxon>Streptosporangiales</taxon>
        <taxon>Streptosporangiaceae</taxon>
        <taxon>Nonomuraea</taxon>
    </lineage>
</organism>
<keyword evidence="6 7" id="KW-0472">Membrane</keyword>
<dbReference type="PANTHER" id="PTHR43163">
    <property type="entry name" value="DIPEPTIDE TRANSPORT SYSTEM PERMEASE PROTEIN DPPB-RELATED"/>
    <property type="match status" value="1"/>
</dbReference>
<dbReference type="CDD" id="cd06261">
    <property type="entry name" value="TM_PBP2"/>
    <property type="match status" value="1"/>
</dbReference>
<dbReference type="InterPro" id="IPR035906">
    <property type="entry name" value="MetI-like_sf"/>
</dbReference>
<dbReference type="Proteomes" id="UP000633509">
    <property type="component" value="Unassembled WGS sequence"/>
</dbReference>
<evidence type="ECO:0000313" key="9">
    <source>
        <dbReference type="EMBL" id="MBE1586561.1"/>
    </source>
</evidence>
<keyword evidence="2 7" id="KW-0813">Transport</keyword>
<keyword evidence="10" id="KW-1185">Reference proteome</keyword>
<feature type="domain" description="ABC transmembrane type-1" evidence="8">
    <location>
        <begin position="129"/>
        <end position="339"/>
    </location>
</feature>
<keyword evidence="4 7" id="KW-0812">Transmembrane</keyword>
<dbReference type="Gene3D" id="1.10.3720.10">
    <property type="entry name" value="MetI-like"/>
    <property type="match status" value="1"/>
</dbReference>
<feature type="transmembrane region" description="Helical" evidence="7">
    <location>
        <begin position="208"/>
        <end position="228"/>
    </location>
</feature>
<dbReference type="InterPro" id="IPR045621">
    <property type="entry name" value="BPD_transp_1_N"/>
</dbReference>
<comment type="similarity">
    <text evidence="7">Belongs to the binding-protein-dependent transport system permease family.</text>
</comment>
<feature type="transmembrane region" description="Helical" evidence="7">
    <location>
        <begin position="133"/>
        <end position="156"/>
    </location>
</feature>
<keyword evidence="3" id="KW-1003">Cell membrane</keyword>
<accession>A0ABR9M0Y7</accession>
<evidence type="ECO:0000256" key="4">
    <source>
        <dbReference type="ARBA" id="ARBA00022692"/>
    </source>
</evidence>
<keyword evidence="5 7" id="KW-1133">Transmembrane helix</keyword>
<comment type="subcellular location">
    <subcellularLocation>
        <location evidence="1 7">Cell membrane</location>
        <topology evidence="1 7">Multi-pass membrane protein</topology>
    </subcellularLocation>
</comment>
<evidence type="ECO:0000259" key="8">
    <source>
        <dbReference type="PROSITE" id="PS50928"/>
    </source>
</evidence>
<feature type="transmembrane region" description="Helical" evidence="7">
    <location>
        <begin position="315"/>
        <end position="339"/>
    </location>
</feature>
<dbReference type="PANTHER" id="PTHR43163:SF3">
    <property type="entry name" value="PEPTIDE ABC TRANSPORTER PERMEASE PROTEIN"/>
    <property type="match status" value="1"/>
</dbReference>
<evidence type="ECO:0000313" key="10">
    <source>
        <dbReference type="Proteomes" id="UP000633509"/>
    </source>
</evidence>
<feature type="transmembrane region" description="Helical" evidence="7">
    <location>
        <begin position="168"/>
        <end position="196"/>
    </location>
</feature>
<dbReference type="SUPFAM" id="SSF161098">
    <property type="entry name" value="MetI-like"/>
    <property type="match status" value="1"/>
</dbReference>
<comment type="caution">
    <text evidence="9">The sequence shown here is derived from an EMBL/GenBank/DDBJ whole genome shotgun (WGS) entry which is preliminary data.</text>
</comment>
<feature type="transmembrane region" description="Helical" evidence="7">
    <location>
        <begin position="42"/>
        <end position="63"/>
    </location>
</feature>
<feature type="transmembrane region" description="Helical" evidence="7">
    <location>
        <begin position="284"/>
        <end position="303"/>
    </location>
</feature>
<name>A0ABR9M0Y7_9ACTN</name>
<dbReference type="InterPro" id="IPR000515">
    <property type="entry name" value="MetI-like"/>
</dbReference>
<evidence type="ECO:0000256" key="1">
    <source>
        <dbReference type="ARBA" id="ARBA00004651"/>
    </source>
</evidence>
<evidence type="ECO:0000256" key="5">
    <source>
        <dbReference type="ARBA" id="ARBA00022989"/>
    </source>
</evidence>
<gene>
    <name evidence="9" type="ORF">H4W80_004819</name>
</gene>
<proteinExistence type="inferred from homology"/>
<evidence type="ECO:0000256" key="2">
    <source>
        <dbReference type="ARBA" id="ARBA00022448"/>
    </source>
</evidence>
<evidence type="ECO:0000256" key="3">
    <source>
        <dbReference type="ARBA" id="ARBA00022475"/>
    </source>
</evidence>
<protein>
    <submittedName>
        <fullName evidence="9">Peptide/nickel transport system permease protein</fullName>
    </submittedName>
</protein>
<dbReference type="PROSITE" id="PS50928">
    <property type="entry name" value="ABC_TM1"/>
    <property type="match status" value="1"/>
</dbReference>
<evidence type="ECO:0000256" key="6">
    <source>
        <dbReference type="ARBA" id="ARBA00023136"/>
    </source>
</evidence>
<dbReference type="Pfam" id="PF00528">
    <property type="entry name" value="BPD_transp_1"/>
    <property type="match status" value="1"/>
</dbReference>
<dbReference type="RefSeq" id="WP_318787023.1">
    <property type="nucleotide sequence ID" value="NZ_JADBEK010000001.1"/>
</dbReference>
<dbReference type="EMBL" id="JADBEK010000001">
    <property type="protein sequence ID" value="MBE1586561.1"/>
    <property type="molecule type" value="Genomic_DNA"/>
</dbReference>
<reference evidence="9 10" key="1">
    <citation type="submission" date="2020-10" db="EMBL/GenBank/DDBJ databases">
        <title>Sequencing the genomes of 1000 actinobacteria strains.</title>
        <authorList>
            <person name="Klenk H.-P."/>
        </authorList>
    </citation>
    <scope>NUCLEOTIDE SEQUENCE [LARGE SCALE GENOMIC DNA]</scope>
    <source>
        <strain evidence="9 10">DSM 43173</strain>
    </source>
</reference>
<sequence length="349" mass="35805">MTTLNLRDAAGRVAGTTTAAGSASSGPVLTALVRTAAALGRALLIAVPVLLVSTFITFMLGGLTDQDPASVVLGDSATPADVARMREVFGLDRPLLLRYVLWLWDALHGDLGSSWFTKIPVAQSIAERLPVSLSVAAGALLIAVVLGGVFGILAAVRQGGWLDRTVTVVTSVLATVPGFVAAIALITVFSLLVPVLPSGGWVPPSAGLLTWASFLLLPSVSLSLDAAADVARQLRTGLADTLHENYIVGAQVRGLPGWRIVLVHALRNGAGPAVAVLGMHVPRLIGGAVIVETVFALPGIGELTKTAALGGDVPVVQGALLVTIGVVLISSALVNVLLVKLRPAARREI</sequence>
<evidence type="ECO:0000256" key="7">
    <source>
        <dbReference type="RuleBase" id="RU363032"/>
    </source>
</evidence>
<dbReference type="Pfam" id="PF19300">
    <property type="entry name" value="BPD_transp_1_N"/>
    <property type="match status" value="1"/>
</dbReference>